<evidence type="ECO:0000313" key="1">
    <source>
        <dbReference type="EMBL" id="KKN04205.1"/>
    </source>
</evidence>
<organism evidence="1">
    <name type="scientific">marine sediment metagenome</name>
    <dbReference type="NCBI Taxonomy" id="412755"/>
    <lineage>
        <taxon>unclassified sequences</taxon>
        <taxon>metagenomes</taxon>
        <taxon>ecological metagenomes</taxon>
    </lineage>
</organism>
<dbReference type="AlphaFoldDB" id="A0A0F9M9V8"/>
<dbReference type="InterPro" id="IPR027417">
    <property type="entry name" value="P-loop_NTPase"/>
</dbReference>
<dbReference type="EMBL" id="LAZR01004945">
    <property type="protein sequence ID" value="KKN04205.1"/>
    <property type="molecule type" value="Genomic_DNA"/>
</dbReference>
<proteinExistence type="predicted"/>
<sequence>MPRKEPPNPYYPLPPDYNTLGKDAQREARLYTLKDQSTPQKLVESWDLFRNLYLRPRDQAFYQSGFHPSPSFHYQMIRDLGTYARNCQAAPRGFGKSVVIGIEVPLLLLLTRPHFSIAMAMATDKLIDARFGRLMMEFEENPHIRHDFGKIKPPRGAAKTWNHHRLQLHNNGALIEGFSIMGRKRGTRPILFLMDDPEFDSEETSGAANSQYVITEKYEQILFRQIVPMLAKGSSIFWVGTMINRRCLLYKSCEDSDDTRFKVWMRRVYKAEDKTRTKPLWESAWSLDFLKAREAEMGTAAYTTEYLNTPLTDETKLLHIDETLNEFNIPDWAELAPADKKCLLGSDIKVKWNQRVRIEGPDNSLAFDIESHTETAKKIFGSMYRVATVDTASGLTAKHDYRAITILGYDHHNCLWVLDAWQGRCRDSQFYPILYEMARLWQVKVMGIEAYGTTGSLVDSILQGQVQSAAV</sequence>
<accession>A0A0F9M9V8</accession>
<reference evidence="1" key="1">
    <citation type="journal article" date="2015" name="Nature">
        <title>Complex archaea that bridge the gap between prokaryotes and eukaryotes.</title>
        <authorList>
            <person name="Spang A."/>
            <person name="Saw J.H."/>
            <person name="Jorgensen S.L."/>
            <person name="Zaremba-Niedzwiedzka K."/>
            <person name="Martijn J."/>
            <person name="Lind A.E."/>
            <person name="van Eijk R."/>
            <person name="Schleper C."/>
            <person name="Guy L."/>
            <person name="Ettema T.J."/>
        </authorList>
    </citation>
    <scope>NUCLEOTIDE SEQUENCE</scope>
</reference>
<protein>
    <recommendedName>
        <fullName evidence="2">Terminase large subunit gp17-like C-terminal domain-containing protein</fullName>
    </recommendedName>
</protein>
<comment type="caution">
    <text evidence="1">The sequence shown here is derived from an EMBL/GenBank/DDBJ whole genome shotgun (WGS) entry which is preliminary data.</text>
</comment>
<dbReference type="Gene3D" id="3.40.50.300">
    <property type="entry name" value="P-loop containing nucleotide triphosphate hydrolases"/>
    <property type="match status" value="1"/>
</dbReference>
<evidence type="ECO:0008006" key="2">
    <source>
        <dbReference type="Google" id="ProtNLM"/>
    </source>
</evidence>
<name>A0A0F9M9V8_9ZZZZ</name>
<gene>
    <name evidence="1" type="ORF">LCGC14_1099770</name>
</gene>